<proteinExistence type="predicted"/>
<evidence type="ECO:0000313" key="2">
    <source>
        <dbReference type="EMBL" id="EGD55183.1"/>
    </source>
</evidence>
<dbReference type="Pfam" id="PF13481">
    <property type="entry name" value="AAA_25"/>
    <property type="match status" value="1"/>
</dbReference>
<evidence type="ECO:0000313" key="3">
    <source>
        <dbReference type="Proteomes" id="UP000035065"/>
    </source>
</evidence>
<dbReference type="Gene3D" id="3.40.50.300">
    <property type="entry name" value="P-loop containing nucleotide triphosphate hydrolases"/>
    <property type="match status" value="1"/>
</dbReference>
<dbReference type="InterPro" id="IPR027417">
    <property type="entry name" value="P-loop_NTPase"/>
</dbReference>
<dbReference type="OrthoDB" id="3171622at2"/>
<gene>
    <name evidence="2" type="ORF">SCNU_09934</name>
</gene>
<dbReference type="EMBL" id="AEUD01000007">
    <property type="protein sequence ID" value="EGD55183.1"/>
    <property type="molecule type" value="Genomic_DNA"/>
</dbReference>
<comment type="caution">
    <text evidence="2">The sequence shown here is derived from an EMBL/GenBank/DDBJ whole genome shotgun (WGS) entry which is preliminary data.</text>
</comment>
<organism evidence="2 3">
    <name type="scientific">Gordonia neofelifaecis NRRL B-59395</name>
    <dbReference type="NCBI Taxonomy" id="644548"/>
    <lineage>
        <taxon>Bacteria</taxon>
        <taxon>Bacillati</taxon>
        <taxon>Actinomycetota</taxon>
        <taxon>Actinomycetes</taxon>
        <taxon>Mycobacteriales</taxon>
        <taxon>Gordoniaceae</taxon>
        <taxon>Gordonia</taxon>
    </lineage>
</organism>
<dbReference type="RefSeq" id="WP_009679211.1">
    <property type="nucleotide sequence ID" value="NZ_AEUD01000007.1"/>
</dbReference>
<reference evidence="2 3" key="1">
    <citation type="journal article" date="2011" name="J. Bacteriol.">
        <title>Draft Genome Sequence of Gordonia neofelifaecis NRRL B-59395, a Cholesterol-Degrading Actinomycete.</title>
        <authorList>
            <person name="Ge F."/>
            <person name="Li W."/>
            <person name="Chen G."/>
            <person name="Liu Y."/>
            <person name="Zhang G."/>
            <person name="Yong B."/>
            <person name="Wang Q."/>
            <person name="Wang N."/>
            <person name="Huang Z."/>
            <person name="Li W."/>
            <person name="Wang J."/>
            <person name="Wu C."/>
            <person name="Xie Q."/>
            <person name="Liu G."/>
        </authorList>
    </citation>
    <scope>NUCLEOTIDE SEQUENCE [LARGE SCALE GENOMIC DNA]</scope>
    <source>
        <strain evidence="2 3">NRRL B-59395</strain>
    </source>
</reference>
<dbReference type="AlphaFoldDB" id="F1YJF0"/>
<dbReference type="eggNOG" id="COG3598">
    <property type="taxonomic scope" value="Bacteria"/>
</dbReference>
<accession>F1YJF0</accession>
<protein>
    <submittedName>
        <fullName evidence="2">Putative DNA primase</fullName>
    </submittedName>
</protein>
<name>F1YJF0_9ACTN</name>
<dbReference type="Proteomes" id="UP000035065">
    <property type="component" value="Unassembled WGS sequence"/>
</dbReference>
<sequence>MSTQALTSADPGAIIDHDPEAAPEQSGSAPVTDHTPYGAADPIVWVNLTGRPVARPGRDKRSVCWVVNAHAGDQFDAIPWSRYRDLEVHMVVTEENVSGVPNVLGELKRLVGQDITVHVIHIGDDGRAYDRDTGRRLFTPRTAQEDRVRKGLVSKRTRATVNSAYAAERLEASGYADTGELQDVDAVMDAAPPKPIVHGHLDAGTLDVLTGPANTGKTAVALDLGLSVSTGRAWGPETTTRGRVVYLIGEGGGRAFGVRVEAWLDHHGVSRDEIRPWFKVRDPSAPFQSHAWDLLADALEAYRPDLVIVDTLTTHQPGVDENATSAASESIAKVADIRRRTGAAVLVLHHPGRAGSHGRGSGAWEDSAESVFRLKADDKGTLKMTTAKQRNHDTTGAWDLRLLEVEVRDNGTFPTSVVAVHTVDAEAEDKAAKAAERAARRRASKDDKRAAEAAKDRATVLALVSKATEPVTGAGLEKLARAAGISRSRYERARDALVSADAVTVQSGDRGANIYTLPEASE</sequence>
<evidence type="ECO:0000256" key="1">
    <source>
        <dbReference type="SAM" id="MobiDB-lite"/>
    </source>
</evidence>
<feature type="region of interest" description="Disordered" evidence="1">
    <location>
        <begin position="1"/>
        <end position="36"/>
    </location>
</feature>
<dbReference type="SUPFAM" id="SSF52540">
    <property type="entry name" value="P-loop containing nucleoside triphosphate hydrolases"/>
    <property type="match status" value="1"/>
</dbReference>
<keyword evidence="3" id="KW-1185">Reference proteome</keyword>
<dbReference type="STRING" id="644548.SCNU_09934"/>